<dbReference type="GO" id="GO:0001708">
    <property type="term" value="P:cell fate specification"/>
    <property type="evidence" value="ECO:0007669"/>
    <property type="project" value="TreeGrafter"/>
</dbReference>
<comment type="caution">
    <text evidence="3">The sequence shown here is derived from an EMBL/GenBank/DDBJ whole genome shotgun (WGS) entry which is preliminary data.</text>
</comment>
<dbReference type="CDD" id="cd00081">
    <property type="entry name" value="Hint"/>
    <property type="match status" value="1"/>
</dbReference>
<sequence length="347" mass="36281">MAVGRAFGGGRSCVVGGIVLALRAALLVGVTAGATPVEKSNQLSFGDVLDILDQSDHGNNWEASVDFLRREGSPRTTCRSRGLCKCFSKLTRRAFCCDCLGGPCFPGDSTVLTPSGVVSLDRLSVGDLVLAGDDDKVAIWSPVVAWLDRRPHVEAQYLTLATSAGPRLTLSSSHVLLGGQGPRLASKFAGEVKAGDVVVAMGEEGAVEPSPFGDGSARPLSPANVTEVIPVIKKGAYVPLTKSGTIFVDGVLASCYASVTHDLAHAALSPIRWAPEWAVGGQREGTMPFVSLLKWVARWVVPRHLRAPKDTSVTVIVPAEGRMSPLATMSGILDGLGAAVQLMVTSV</sequence>
<dbReference type="InterPro" id="IPR050387">
    <property type="entry name" value="Hedgehog_Signaling"/>
</dbReference>
<dbReference type="GO" id="GO:0005509">
    <property type="term" value="F:calcium ion binding"/>
    <property type="evidence" value="ECO:0007669"/>
    <property type="project" value="TreeGrafter"/>
</dbReference>
<dbReference type="GO" id="GO:0005113">
    <property type="term" value="F:patched binding"/>
    <property type="evidence" value="ECO:0007669"/>
    <property type="project" value="TreeGrafter"/>
</dbReference>
<dbReference type="GO" id="GO:0016540">
    <property type="term" value="P:protein autoprocessing"/>
    <property type="evidence" value="ECO:0007669"/>
    <property type="project" value="InterPro"/>
</dbReference>
<keyword evidence="1" id="KW-0732">Signal</keyword>
<dbReference type="InterPro" id="IPR001767">
    <property type="entry name" value="Hedgehog_Hint"/>
</dbReference>
<accession>A0A423TGK8</accession>
<dbReference type="GO" id="GO:0010468">
    <property type="term" value="P:regulation of gene expression"/>
    <property type="evidence" value="ECO:0007669"/>
    <property type="project" value="TreeGrafter"/>
</dbReference>
<dbReference type="SMART" id="SM00306">
    <property type="entry name" value="HintN"/>
    <property type="match status" value="1"/>
</dbReference>
<dbReference type="AlphaFoldDB" id="A0A423TGK8"/>
<protein>
    <recommendedName>
        <fullName evidence="2">Hint domain-containing protein</fullName>
    </recommendedName>
</protein>
<organism evidence="3 4">
    <name type="scientific">Penaeus vannamei</name>
    <name type="common">Whiteleg shrimp</name>
    <name type="synonym">Litopenaeus vannamei</name>
    <dbReference type="NCBI Taxonomy" id="6689"/>
    <lineage>
        <taxon>Eukaryota</taxon>
        <taxon>Metazoa</taxon>
        <taxon>Ecdysozoa</taxon>
        <taxon>Arthropoda</taxon>
        <taxon>Crustacea</taxon>
        <taxon>Multicrustacea</taxon>
        <taxon>Malacostraca</taxon>
        <taxon>Eumalacostraca</taxon>
        <taxon>Eucarida</taxon>
        <taxon>Decapoda</taxon>
        <taxon>Dendrobranchiata</taxon>
        <taxon>Penaeoidea</taxon>
        <taxon>Penaeidae</taxon>
        <taxon>Penaeus</taxon>
    </lineage>
</organism>
<evidence type="ECO:0000313" key="3">
    <source>
        <dbReference type="EMBL" id="ROT75640.1"/>
    </source>
</evidence>
<reference evidence="3 4" key="1">
    <citation type="submission" date="2018-04" db="EMBL/GenBank/DDBJ databases">
        <authorList>
            <person name="Zhang X."/>
            <person name="Yuan J."/>
            <person name="Li F."/>
            <person name="Xiang J."/>
        </authorList>
    </citation>
    <scope>NUCLEOTIDE SEQUENCE [LARGE SCALE GENOMIC DNA]</scope>
    <source>
        <tissue evidence="3">Muscle</tissue>
    </source>
</reference>
<dbReference type="PANTHER" id="PTHR11889:SF31">
    <property type="entry name" value="PROTEIN HEDGEHOG"/>
    <property type="match status" value="1"/>
</dbReference>
<evidence type="ECO:0000259" key="2">
    <source>
        <dbReference type="SMART" id="SM00306"/>
    </source>
</evidence>
<dbReference type="PROSITE" id="PS50817">
    <property type="entry name" value="INTEIN_N_TER"/>
    <property type="match status" value="1"/>
</dbReference>
<dbReference type="GO" id="GO:0005615">
    <property type="term" value="C:extracellular space"/>
    <property type="evidence" value="ECO:0007669"/>
    <property type="project" value="TreeGrafter"/>
</dbReference>
<name>A0A423TGK8_PENVA</name>
<dbReference type="EMBL" id="QCYY01001749">
    <property type="protein sequence ID" value="ROT75640.1"/>
    <property type="molecule type" value="Genomic_DNA"/>
</dbReference>
<dbReference type="InterPro" id="IPR003587">
    <property type="entry name" value="Hint_dom_N"/>
</dbReference>
<dbReference type="PANTHER" id="PTHR11889">
    <property type="entry name" value="HEDGEHOG"/>
    <property type="match status" value="1"/>
</dbReference>
<dbReference type="Proteomes" id="UP000283509">
    <property type="component" value="Unassembled WGS sequence"/>
</dbReference>
<dbReference type="SUPFAM" id="SSF51294">
    <property type="entry name" value="Hedgehog/intein (Hint) domain"/>
    <property type="match status" value="1"/>
</dbReference>
<keyword evidence="4" id="KW-1185">Reference proteome</keyword>
<evidence type="ECO:0000313" key="4">
    <source>
        <dbReference type="Proteomes" id="UP000283509"/>
    </source>
</evidence>
<dbReference type="Pfam" id="PF01079">
    <property type="entry name" value="Hint"/>
    <property type="match status" value="1"/>
</dbReference>
<dbReference type="OrthoDB" id="5212at2759"/>
<proteinExistence type="predicted"/>
<reference evidence="3 4" key="2">
    <citation type="submission" date="2019-01" db="EMBL/GenBank/DDBJ databases">
        <title>The decoding of complex shrimp genome reveals the adaptation for benthos swimmer, frequently molting mechanism and breeding impact on genome.</title>
        <authorList>
            <person name="Sun Y."/>
            <person name="Gao Y."/>
            <person name="Yu Y."/>
        </authorList>
    </citation>
    <scope>NUCLEOTIDE SEQUENCE [LARGE SCALE GENOMIC DNA]</scope>
    <source>
        <tissue evidence="3">Muscle</tissue>
    </source>
</reference>
<dbReference type="GO" id="GO:0016539">
    <property type="term" value="P:intein-mediated protein splicing"/>
    <property type="evidence" value="ECO:0007669"/>
    <property type="project" value="InterPro"/>
</dbReference>
<feature type="signal peptide" evidence="1">
    <location>
        <begin position="1"/>
        <end position="32"/>
    </location>
</feature>
<evidence type="ECO:0000256" key="1">
    <source>
        <dbReference type="SAM" id="SignalP"/>
    </source>
</evidence>
<feature type="chain" id="PRO_5019514052" description="Hint domain-containing protein" evidence="1">
    <location>
        <begin position="33"/>
        <end position="347"/>
    </location>
</feature>
<dbReference type="GO" id="GO:0007224">
    <property type="term" value="P:smoothened signaling pathway"/>
    <property type="evidence" value="ECO:0007669"/>
    <property type="project" value="TreeGrafter"/>
</dbReference>
<feature type="domain" description="Hint" evidence="2">
    <location>
        <begin position="102"/>
        <end position="202"/>
    </location>
</feature>
<dbReference type="InterPro" id="IPR006141">
    <property type="entry name" value="Intein_N"/>
</dbReference>
<dbReference type="STRING" id="6689.A0A423TGK8"/>
<gene>
    <name evidence="3" type="ORF">C7M84_005818</name>
</gene>
<dbReference type="Gene3D" id="2.170.16.10">
    <property type="entry name" value="Hedgehog/Intein (Hint) domain"/>
    <property type="match status" value="1"/>
</dbReference>
<dbReference type="InterPro" id="IPR036844">
    <property type="entry name" value="Hint_dom_sf"/>
</dbReference>